<dbReference type="GO" id="GO:0046872">
    <property type="term" value="F:metal ion binding"/>
    <property type="evidence" value="ECO:0007669"/>
    <property type="project" value="UniProtKB-KW"/>
</dbReference>
<dbReference type="GO" id="GO:0016787">
    <property type="term" value="F:hydrolase activity"/>
    <property type="evidence" value="ECO:0007669"/>
    <property type="project" value="UniProtKB-KW"/>
</dbReference>
<dbReference type="InterPro" id="IPR044528">
    <property type="entry name" value="POD-like_MBL-fold"/>
</dbReference>
<reference evidence="6" key="3">
    <citation type="journal article" date="2019" name="Int. J. Syst. Evol. Microbiol.">
        <title>The Global Catalogue of Microorganisms (GCM) 10K type strain sequencing project: providing services to taxonomists for standard genome sequencing and annotation.</title>
        <authorList>
            <consortium name="The Broad Institute Genomics Platform"/>
            <consortium name="The Broad Institute Genome Sequencing Center for Infectious Disease"/>
            <person name="Wu L."/>
            <person name="Ma J."/>
        </authorList>
    </citation>
    <scope>NUCLEOTIDE SEQUENCE [LARGE SCALE GENOMIC DNA]</scope>
    <source>
        <strain evidence="6">NBRC 103191</strain>
    </source>
</reference>
<dbReference type="RefSeq" id="WP_093071458.1">
    <property type="nucleotide sequence ID" value="NZ_BSOK01000035.1"/>
</dbReference>
<dbReference type="Pfam" id="PF00753">
    <property type="entry name" value="Lactamase_B"/>
    <property type="match status" value="1"/>
</dbReference>
<dbReference type="CDD" id="cd07724">
    <property type="entry name" value="POD-like_MBL-fold"/>
    <property type="match status" value="1"/>
</dbReference>
<reference evidence="4 5" key="2">
    <citation type="submission" date="2016-10" db="EMBL/GenBank/DDBJ databases">
        <authorList>
            <person name="de Groot N.N."/>
        </authorList>
    </citation>
    <scope>NUCLEOTIDE SEQUENCE [LARGE SCALE GENOMIC DNA]</scope>
    <source>
        <strain evidence="4 5">DSM 23406</strain>
    </source>
</reference>
<dbReference type="SMART" id="SM00450">
    <property type="entry name" value="RHOD"/>
    <property type="match status" value="2"/>
</dbReference>
<name>A0A1G7B443_9GAMM</name>
<reference evidence="3" key="4">
    <citation type="submission" date="2023-01" db="EMBL/GenBank/DDBJ databases">
        <title>Draft genome sequence of Psychrobacter pacificensis strain NBRC 103191.</title>
        <authorList>
            <person name="Sun Q."/>
            <person name="Mori K."/>
        </authorList>
    </citation>
    <scope>NUCLEOTIDE SEQUENCE</scope>
    <source>
        <strain evidence="3">NBRC 103191</strain>
    </source>
</reference>
<keyword evidence="1" id="KW-0479">Metal-binding</keyword>
<dbReference type="InterPro" id="IPR036873">
    <property type="entry name" value="Rhodanese-like_dom_sf"/>
</dbReference>
<protein>
    <submittedName>
        <fullName evidence="4">Hydroxyacylglutathione hydrolase</fullName>
    </submittedName>
    <submittedName>
        <fullName evidence="3">MBL fold hydrolase</fullName>
    </submittedName>
</protein>
<evidence type="ECO:0000313" key="6">
    <source>
        <dbReference type="Proteomes" id="UP001156645"/>
    </source>
</evidence>
<dbReference type="InterPro" id="IPR036866">
    <property type="entry name" value="RibonucZ/Hydroxyglut_hydro"/>
</dbReference>
<dbReference type="Gene3D" id="3.40.250.10">
    <property type="entry name" value="Rhodanese-like domain"/>
    <property type="match status" value="2"/>
</dbReference>
<feature type="domain" description="Rhodanese" evidence="2">
    <location>
        <begin position="365"/>
        <end position="449"/>
    </location>
</feature>
<keyword evidence="6" id="KW-1185">Reference proteome</keyword>
<dbReference type="Proteomes" id="UP000198501">
    <property type="component" value="Unassembled WGS sequence"/>
</dbReference>
<sequence>MLLEKIKTPGLSHLSYLVGSGGQAAVIDPRRDCAIYVEKARAAGLRITHIFETHRNEDLVSGAPILAEMTGATVLHGPNSERPVVYAKTARNGDCFTIGQLEIRVLETPGHTDDHLAYALFDTAYPEKAVGVFTGDALFVGDVGRTDFYPDRREEVAGLLYDSLQDILALGDQAIIYPAHGAGSVCGSGMAEREFSTVGHERLNNPRLQITDRDDFIDFKVSENHYQPPYFRLMERLNMEGGEAPPVVMRPRNLSLDQLNSCGADHLIDIREPMAYASGHLHGSMSLPVNMLPAFAGWFIEEGQSLALIASDEEQLATAMAHLVRIALDNVVGGYVGVVPAAAKGEQMQQTPMINTSEVEDRLTEAENWTLLDVRDIDERNANAIEGSNHIYVGHLNERWHELDQNRHYTLMCASGARATIAAGWLASRGFEHIDIYLGSMGAWQAAHD</sequence>
<dbReference type="GO" id="GO:0006749">
    <property type="term" value="P:glutathione metabolic process"/>
    <property type="evidence" value="ECO:0007669"/>
    <property type="project" value="InterPro"/>
</dbReference>
<dbReference type="InterPro" id="IPR051682">
    <property type="entry name" value="Mito_Persulfide_Diox"/>
</dbReference>
<evidence type="ECO:0000259" key="2">
    <source>
        <dbReference type="PROSITE" id="PS50206"/>
    </source>
</evidence>
<dbReference type="SUPFAM" id="SSF52821">
    <property type="entry name" value="Rhodanese/Cell cycle control phosphatase"/>
    <property type="match status" value="2"/>
</dbReference>
<accession>A0A1G7B443</accession>
<dbReference type="InterPro" id="IPR001763">
    <property type="entry name" value="Rhodanese-like_dom"/>
</dbReference>
<dbReference type="PANTHER" id="PTHR43084">
    <property type="entry name" value="PERSULFIDE DIOXYGENASE ETHE1"/>
    <property type="match status" value="1"/>
</dbReference>
<reference evidence="3" key="1">
    <citation type="journal article" date="2014" name="Int. J. Syst. Evol. Microbiol.">
        <title>Complete genome of a new Firmicutes species belonging to the dominant human colonic microbiota ('Ruminococcus bicirculans') reveals two chromosomes and a selective capacity to utilize plant glucans.</title>
        <authorList>
            <consortium name="NISC Comparative Sequencing Program"/>
            <person name="Wegmann U."/>
            <person name="Louis P."/>
            <person name="Goesmann A."/>
            <person name="Henrissat B."/>
            <person name="Duncan S.H."/>
            <person name="Flint H.J."/>
        </authorList>
    </citation>
    <scope>NUCLEOTIDE SEQUENCE</scope>
    <source>
        <strain evidence="3">NBRC 103191</strain>
    </source>
</reference>
<dbReference type="GO" id="GO:0070813">
    <property type="term" value="P:hydrogen sulfide metabolic process"/>
    <property type="evidence" value="ECO:0007669"/>
    <property type="project" value="TreeGrafter"/>
</dbReference>
<evidence type="ECO:0000313" key="5">
    <source>
        <dbReference type="Proteomes" id="UP000198501"/>
    </source>
</evidence>
<organism evidence="4 5">
    <name type="scientific">Psychrobacter pacificensis</name>
    <dbReference type="NCBI Taxonomy" id="112002"/>
    <lineage>
        <taxon>Bacteria</taxon>
        <taxon>Pseudomonadati</taxon>
        <taxon>Pseudomonadota</taxon>
        <taxon>Gammaproteobacteria</taxon>
        <taxon>Moraxellales</taxon>
        <taxon>Moraxellaceae</taxon>
        <taxon>Psychrobacter</taxon>
    </lineage>
</organism>
<evidence type="ECO:0000256" key="1">
    <source>
        <dbReference type="ARBA" id="ARBA00022723"/>
    </source>
</evidence>
<dbReference type="PROSITE" id="PS50206">
    <property type="entry name" value="RHODANESE_3"/>
    <property type="match status" value="1"/>
</dbReference>
<dbReference type="GO" id="GO:0050313">
    <property type="term" value="F:sulfur dioxygenase activity"/>
    <property type="evidence" value="ECO:0007669"/>
    <property type="project" value="InterPro"/>
</dbReference>
<dbReference type="Gene3D" id="3.60.15.10">
    <property type="entry name" value="Ribonuclease Z/Hydroxyacylglutathione hydrolase-like"/>
    <property type="match status" value="1"/>
</dbReference>
<dbReference type="Proteomes" id="UP001156645">
    <property type="component" value="Unassembled WGS sequence"/>
</dbReference>
<gene>
    <name evidence="3" type="ORF">GCM10007915_16680</name>
    <name evidence="4" type="ORF">SAMN05660405_02686</name>
</gene>
<dbReference type="SMART" id="SM00849">
    <property type="entry name" value="Lactamase_B"/>
    <property type="match status" value="1"/>
</dbReference>
<dbReference type="AlphaFoldDB" id="A0A1G7B443"/>
<dbReference type="InterPro" id="IPR001279">
    <property type="entry name" value="Metallo-B-lactamas"/>
</dbReference>
<evidence type="ECO:0000313" key="4">
    <source>
        <dbReference type="EMBL" id="SDE21005.1"/>
    </source>
</evidence>
<dbReference type="SUPFAM" id="SSF56281">
    <property type="entry name" value="Metallo-hydrolase/oxidoreductase"/>
    <property type="match status" value="1"/>
</dbReference>
<dbReference type="Pfam" id="PF00581">
    <property type="entry name" value="Rhodanese"/>
    <property type="match status" value="1"/>
</dbReference>
<dbReference type="EMBL" id="FNAL01000047">
    <property type="protein sequence ID" value="SDE21005.1"/>
    <property type="molecule type" value="Genomic_DNA"/>
</dbReference>
<dbReference type="CDD" id="cd00158">
    <property type="entry name" value="RHOD"/>
    <property type="match status" value="2"/>
</dbReference>
<keyword evidence="4" id="KW-0378">Hydrolase</keyword>
<dbReference type="PANTHER" id="PTHR43084:SF1">
    <property type="entry name" value="PERSULFIDE DIOXYGENASE ETHE1, MITOCHONDRIAL"/>
    <property type="match status" value="1"/>
</dbReference>
<evidence type="ECO:0000313" key="3">
    <source>
        <dbReference type="EMBL" id="GLR29429.1"/>
    </source>
</evidence>
<dbReference type="EMBL" id="BSOK01000035">
    <property type="protein sequence ID" value="GLR29429.1"/>
    <property type="molecule type" value="Genomic_DNA"/>
</dbReference>
<proteinExistence type="predicted"/>